<evidence type="ECO:0000313" key="7">
    <source>
        <dbReference type="Proteomes" id="UP000240509"/>
    </source>
</evidence>
<dbReference type="GO" id="GO:0003677">
    <property type="term" value="F:DNA binding"/>
    <property type="evidence" value="ECO:0007669"/>
    <property type="project" value="UniProtKB-KW"/>
</dbReference>
<accession>A0A2T4U2W0</accession>
<keyword evidence="4" id="KW-0804">Transcription</keyword>
<evidence type="ECO:0000256" key="3">
    <source>
        <dbReference type="ARBA" id="ARBA00023125"/>
    </source>
</evidence>
<dbReference type="SUPFAM" id="SSF53850">
    <property type="entry name" value="Periplasmic binding protein-like II"/>
    <property type="match status" value="1"/>
</dbReference>
<dbReference type="SUPFAM" id="SSF46785">
    <property type="entry name" value="Winged helix' DNA-binding domain"/>
    <property type="match status" value="1"/>
</dbReference>
<dbReference type="Pfam" id="PF03466">
    <property type="entry name" value="LysR_substrate"/>
    <property type="match status" value="1"/>
</dbReference>
<dbReference type="InterPro" id="IPR036390">
    <property type="entry name" value="WH_DNA-bd_sf"/>
</dbReference>
<dbReference type="Proteomes" id="UP000240509">
    <property type="component" value="Unassembled WGS sequence"/>
</dbReference>
<keyword evidence="7" id="KW-1185">Reference proteome</keyword>
<dbReference type="InterPro" id="IPR036388">
    <property type="entry name" value="WH-like_DNA-bd_sf"/>
</dbReference>
<reference evidence="6 7" key="1">
    <citation type="submission" date="2018-03" db="EMBL/GenBank/DDBJ databases">
        <title>Alkalicoccus saliphilus sp. nov., isolated from a mineral pool.</title>
        <authorList>
            <person name="Zhao B."/>
        </authorList>
    </citation>
    <scope>NUCLEOTIDE SEQUENCE [LARGE SCALE GENOMIC DNA]</scope>
    <source>
        <strain evidence="6 7">6AG</strain>
    </source>
</reference>
<dbReference type="FunFam" id="1.10.10.10:FF:000001">
    <property type="entry name" value="LysR family transcriptional regulator"/>
    <property type="match status" value="1"/>
</dbReference>
<evidence type="ECO:0000259" key="5">
    <source>
        <dbReference type="PROSITE" id="PS50931"/>
    </source>
</evidence>
<dbReference type="RefSeq" id="WP_107586022.1">
    <property type="nucleotide sequence ID" value="NZ_PZJJ01000035.1"/>
</dbReference>
<dbReference type="PROSITE" id="PS50931">
    <property type="entry name" value="HTH_LYSR"/>
    <property type="match status" value="1"/>
</dbReference>
<comment type="similarity">
    <text evidence="1">Belongs to the LysR transcriptional regulatory family.</text>
</comment>
<comment type="caution">
    <text evidence="6">The sequence shown here is derived from an EMBL/GenBank/DDBJ whole genome shotgun (WGS) entry which is preliminary data.</text>
</comment>
<proteinExistence type="inferred from homology"/>
<keyword evidence="2" id="KW-0805">Transcription regulation</keyword>
<evidence type="ECO:0000256" key="4">
    <source>
        <dbReference type="ARBA" id="ARBA00023163"/>
    </source>
</evidence>
<sequence length="297" mass="32914">MDEQQLRYFVTAAEMEHITKAAETLSVSQPALSRAVTRLERELGAPLFERHGRSVSVTSFGKEFLKRSRRILQEFDAARQDALDLQAPDRGKISLGFLHTLSTGLIPDLLAGYKARYPDVHFILGQGPSHTLLEQLEDGVFDLCLTALPEFSSKVSWEPLWEEELFIILPAGHPLAEKERLNLSDIQKDPFIHLKQGYSLRRSVERLFREAGLPLSFAFEGDEADTVAGLVGAGLGVSILPAQQTADPSQVVQVPIAFPRALRTIGLSRIQQTSASPAVQAFAEYIRRVLAGELKNE</sequence>
<dbReference type="CDD" id="cd08434">
    <property type="entry name" value="PBP2_GltC_like"/>
    <property type="match status" value="1"/>
</dbReference>
<keyword evidence="3" id="KW-0238">DNA-binding</keyword>
<gene>
    <name evidence="6" type="ORF">C6Y45_14855</name>
</gene>
<dbReference type="Gene3D" id="3.40.190.290">
    <property type="match status" value="1"/>
</dbReference>
<dbReference type="PANTHER" id="PTHR30346">
    <property type="entry name" value="TRANSCRIPTIONAL DUAL REGULATOR HCAR-RELATED"/>
    <property type="match status" value="1"/>
</dbReference>
<evidence type="ECO:0000256" key="1">
    <source>
        <dbReference type="ARBA" id="ARBA00009437"/>
    </source>
</evidence>
<organism evidence="6 7">
    <name type="scientific">Alkalicoccus saliphilus</name>
    <dbReference type="NCBI Taxonomy" id="200989"/>
    <lineage>
        <taxon>Bacteria</taxon>
        <taxon>Bacillati</taxon>
        <taxon>Bacillota</taxon>
        <taxon>Bacilli</taxon>
        <taxon>Bacillales</taxon>
        <taxon>Bacillaceae</taxon>
        <taxon>Alkalicoccus</taxon>
    </lineage>
</organism>
<dbReference type="AlphaFoldDB" id="A0A2T4U2W0"/>
<dbReference type="PRINTS" id="PR00039">
    <property type="entry name" value="HTHLYSR"/>
</dbReference>
<dbReference type="EMBL" id="PZJJ01000035">
    <property type="protein sequence ID" value="PTL37742.1"/>
    <property type="molecule type" value="Genomic_DNA"/>
</dbReference>
<dbReference type="InterPro" id="IPR000847">
    <property type="entry name" value="LysR_HTH_N"/>
</dbReference>
<dbReference type="Pfam" id="PF00126">
    <property type="entry name" value="HTH_1"/>
    <property type="match status" value="1"/>
</dbReference>
<feature type="domain" description="HTH lysR-type" evidence="5">
    <location>
        <begin position="1"/>
        <end position="58"/>
    </location>
</feature>
<name>A0A2T4U2W0_9BACI</name>
<dbReference type="PANTHER" id="PTHR30346:SF28">
    <property type="entry name" value="HTH-TYPE TRANSCRIPTIONAL REGULATOR CYNR"/>
    <property type="match status" value="1"/>
</dbReference>
<dbReference type="InterPro" id="IPR005119">
    <property type="entry name" value="LysR_subst-bd"/>
</dbReference>
<dbReference type="GO" id="GO:0032993">
    <property type="term" value="C:protein-DNA complex"/>
    <property type="evidence" value="ECO:0007669"/>
    <property type="project" value="TreeGrafter"/>
</dbReference>
<evidence type="ECO:0000313" key="6">
    <source>
        <dbReference type="EMBL" id="PTL37742.1"/>
    </source>
</evidence>
<dbReference type="OrthoDB" id="9803735at2"/>
<dbReference type="GO" id="GO:0003700">
    <property type="term" value="F:DNA-binding transcription factor activity"/>
    <property type="evidence" value="ECO:0007669"/>
    <property type="project" value="InterPro"/>
</dbReference>
<protein>
    <submittedName>
        <fullName evidence="6">LysR family transcriptional regulator</fullName>
    </submittedName>
</protein>
<dbReference type="Gene3D" id="1.10.10.10">
    <property type="entry name" value="Winged helix-like DNA-binding domain superfamily/Winged helix DNA-binding domain"/>
    <property type="match status" value="1"/>
</dbReference>
<evidence type="ECO:0000256" key="2">
    <source>
        <dbReference type="ARBA" id="ARBA00023015"/>
    </source>
</evidence>